<protein>
    <submittedName>
        <fullName evidence="3">Metallo-beta-lactamase superfamily protein</fullName>
    </submittedName>
</protein>
<dbReference type="SUPFAM" id="SSF56281">
    <property type="entry name" value="Metallo-hydrolase/oxidoreductase"/>
    <property type="match status" value="1"/>
</dbReference>
<keyword evidence="1" id="KW-0732">Signal</keyword>
<dbReference type="OrthoDB" id="9815874at2"/>
<keyword evidence="4" id="KW-1185">Reference proteome</keyword>
<dbReference type="SMART" id="SM00849">
    <property type="entry name" value="Lactamase_B"/>
    <property type="match status" value="1"/>
</dbReference>
<dbReference type="InterPro" id="IPR036866">
    <property type="entry name" value="RibonucZ/Hydroxyglut_hydro"/>
</dbReference>
<dbReference type="Gene3D" id="3.60.15.10">
    <property type="entry name" value="Ribonuclease Z/Hydroxyacylglutathione hydrolase-like"/>
    <property type="match status" value="1"/>
</dbReference>
<evidence type="ECO:0000256" key="1">
    <source>
        <dbReference type="SAM" id="SignalP"/>
    </source>
</evidence>
<dbReference type="Pfam" id="PF00753">
    <property type="entry name" value="Lactamase_B"/>
    <property type="match status" value="1"/>
</dbReference>
<dbReference type="InterPro" id="IPR001279">
    <property type="entry name" value="Metallo-B-lactamas"/>
</dbReference>
<evidence type="ECO:0000313" key="4">
    <source>
        <dbReference type="Proteomes" id="UP000095672"/>
    </source>
</evidence>
<dbReference type="STRING" id="1769779.AUP74_00564"/>
<name>A0A1C9W4G1_9GAMM</name>
<feature type="chain" id="PRO_5008895416" evidence="1">
    <location>
        <begin position="22"/>
        <end position="297"/>
    </location>
</feature>
<dbReference type="PANTHER" id="PTHR42951">
    <property type="entry name" value="METALLO-BETA-LACTAMASE DOMAIN-CONTAINING"/>
    <property type="match status" value="1"/>
</dbReference>
<evidence type="ECO:0000313" key="3">
    <source>
        <dbReference type="EMBL" id="AOS96034.1"/>
    </source>
</evidence>
<accession>A0A1C9W4G1</accession>
<organism evidence="3 4">
    <name type="scientific">Microbulbifer aggregans</name>
    <dbReference type="NCBI Taxonomy" id="1769779"/>
    <lineage>
        <taxon>Bacteria</taxon>
        <taxon>Pseudomonadati</taxon>
        <taxon>Pseudomonadota</taxon>
        <taxon>Gammaproteobacteria</taxon>
        <taxon>Cellvibrionales</taxon>
        <taxon>Microbulbiferaceae</taxon>
        <taxon>Microbulbifer</taxon>
    </lineage>
</organism>
<proteinExistence type="predicted"/>
<dbReference type="AlphaFoldDB" id="A0A1C9W4G1"/>
<dbReference type="InterPro" id="IPR050855">
    <property type="entry name" value="NDM-1-like"/>
</dbReference>
<sequence length="297" mass="33599" precursor="true">MRFVLAFLFLFFAQPSLTASAAHAPGYRLEQLRGNVYRFTAGKYHSMLMATSQGLFLTDPISPAAARWLRGELETRFDSPIRYLAYSHNHVDHVMGGEILASDETTIIAHQYAAEDLKWTKVPTAQPELIFRDSLVVSLGDSRVELQYHGPNNGRGSVSMHFMPANVLFVVDWIVLGRLPYRDLPGYDIHGMIRSTREVLTQQPFALFVGGHGSTGSREDVARYLSYLEALYGAVLEGMLQGKSLQTLQAEIQLPAYRDLDRYEEWLPLNVAGVYRTLEDMSYLRMREDSRGEDAEK</sequence>
<gene>
    <name evidence="3" type="ORF">AUP74_00564</name>
</gene>
<feature type="domain" description="Metallo-beta-lactamase" evidence="2">
    <location>
        <begin position="43"/>
        <end position="212"/>
    </location>
</feature>
<dbReference type="EMBL" id="CP014143">
    <property type="protein sequence ID" value="AOS96034.1"/>
    <property type="molecule type" value="Genomic_DNA"/>
</dbReference>
<feature type="signal peptide" evidence="1">
    <location>
        <begin position="1"/>
        <end position="21"/>
    </location>
</feature>
<dbReference type="Proteomes" id="UP000095672">
    <property type="component" value="Chromosome"/>
</dbReference>
<dbReference type="PANTHER" id="PTHR42951:SF22">
    <property type="entry name" value="METALLO BETA-LACTAMASE SUPERFAMILY LIPOPROTEIN"/>
    <property type="match status" value="1"/>
</dbReference>
<dbReference type="RefSeq" id="WP_083261087.1">
    <property type="nucleotide sequence ID" value="NZ_CP014143.1"/>
</dbReference>
<reference evidence="4" key="1">
    <citation type="submission" date="2016-01" db="EMBL/GenBank/DDBJ databases">
        <title>Complete genome sequence of Microbulbifer sp. CCB-MM1, a halophile isolated from Matang Mangrove Forest, Perak.</title>
        <authorList>
            <person name="Moh T.H."/>
            <person name="Dinesh B."/>
            <person name="Lau N.-S."/>
            <person name="Go F."/>
            <person name="Alexander Chong S.-C."/>
        </authorList>
    </citation>
    <scope>NUCLEOTIDE SEQUENCE [LARGE SCALE GENOMIC DNA]</scope>
    <source>
        <strain evidence="4">CCB-MM1</strain>
    </source>
</reference>
<evidence type="ECO:0000259" key="2">
    <source>
        <dbReference type="SMART" id="SM00849"/>
    </source>
</evidence>
<dbReference type="KEGG" id="micc:AUP74_00564"/>